<reference evidence="1 2" key="1">
    <citation type="journal article" date="2014" name="PLoS Genet.">
        <title>Phylogenetically driven sequencing of extremely halophilic archaea reveals strategies for static and dynamic osmo-response.</title>
        <authorList>
            <person name="Becker E.A."/>
            <person name="Seitzer P.M."/>
            <person name="Tritt A."/>
            <person name="Larsen D."/>
            <person name="Krusor M."/>
            <person name="Yao A.I."/>
            <person name="Wu D."/>
            <person name="Madern D."/>
            <person name="Eisen J.A."/>
            <person name="Darling A.E."/>
            <person name="Facciotti M.T."/>
        </authorList>
    </citation>
    <scope>NUCLEOTIDE SEQUENCE [LARGE SCALE GENOMIC DNA]</scope>
    <source>
        <strain evidence="1 2">GA33</strain>
    </source>
</reference>
<dbReference type="Proteomes" id="UP000011599">
    <property type="component" value="Unassembled WGS sequence"/>
</dbReference>
<organism evidence="1 2">
    <name type="scientific">Natronorubrum tibetense GA33</name>
    <dbReference type="NCBI Taxonomy" id="1114856"/>
    <lineage>
        <taxon>Archaea</taxon>
        <taxon>Methanobacteriati</taxon>
        <taxon>Methanobacteriota</taxon>
        <taxon>Stenosarchaea group</taxon>
        <taxon>Halobacteria</taxon>
        <taxon>Halobacteriales</taxon>
        <taxon>Natrialbaceae</taxon>
        <taxon>Natronorubrum</taxon>
    </lineage>
</organism>
<gene>
    <name evidence="1" type="ORF">C496_22664</name>
</gene>
<protein>
    <submittedName>
        <fullName evidence="1">Flagellin domain-containing protein</fullName>
    </submittedName>
</protein>
<keyword evidence="2" id="KW-1185">Reference proteome</keyword>
<evidence type="ECO:0000313" key="2">
    <source>
        <dbReference type="Proteomes" id="UP000011599"/>
    </source>
</evidence>
<dbReference type="PATRIC" id="fig|1114856.3.peg.4686"/>
<dbReference type="EMBL" id="AOHW01000053">
    <property type="protein sequence ID" value="ELY35980.1"/>
    <property type="molecule type" value="Genomic_DNA"/>
</dbReference>
<keyword evidence="1" id="KW-0966">Cell projection</keyword>
<proteinExistence type="predicted"/>
<accession>L9VFJ7</accession>
<sequence length="203" mass="22006">MAVVLLAAVVGIFVLETGDNGDDSGDPTVDTAVDNESNVVELSVTEMGDAEEFVLRSEVDSTEELRLDELQETGDTMTLEPESGSEVRAKIVAIDGNDEQFVGSVEWEFDLEQDSEPVNPAMSVDVNNNDERITFTVTSMGDAEEFVLRGDVPNEEFELDELEATGDLMTVDGDELTDNGTGAIVAIDGDTEIQILSIDWNFD</sequence>
<comment type="caution">
    <text evidence="1">The sequence shown here is derived from an EMBL/GenBank/DDBJ whole genome shotgun (WGS) entry which is preliminary data.</text>
</comment>
<dbReference type="AlphaFoldDB" id="L9VFJ7"/>
<evidence type="ECO:0000313" key="1">
    <source>
        <dbReference type="EMBL" id="ELY35980.1"/>
    </source>
</evidence>
<keyword evidence="1" id="KW-0282">Flagellum</keyword>
<keyword evidence="1" id="KW-0969">Cilium</keyword>
<name>L9VFJ7_9EURY</name>
<dbReference type="RefSeq" id="WP_006092837.1">
    <property type="nucleotide sequence ID" value="NZ_KB913017.1"/>
</dbReference>
<dbReference type="eggNOG" id="arCOG02416">
    <property type="taxonomic scope" value="Archaea"/>
</dbReference>